<dbReference type="GO" id="GO:0016787">
    <property type="term" value="F:hydrolase activity"/>
    <property type="evidence" value="ECO:0007669"/>
    <property type="project" value="UniProtKB-KW"/>
</dbReference>
<dbReference type="EMBL" id="JACHFK010000005">
    <property type="protein sequence ID" value="MBB5376796.1"/>
    <property type="molecule type" value="Genomic_DNA"/>
</dbReference>
<feature type="domain" description="Metallo-beta-lactamase" evidence="7">
    <location>
        <begin position="89"/>
        <end position="309"/>
    </location>
</feature>
<dbReference type="PANTHER" id="PTHR42978:SF7">
    <property type="entry name" value="METALLO-HYDROLASE RV2300C-RELATED"/>
    <property type="match status" value="1"/>
</dbReference>
<dbReference type="Gene3D" id="3.60.15.10">
    <property type="entry name" value="Ribonuclease Z/Hydroxyacylglutathione hydrolase-like"/>
    <property type="match status" value="1"/>
</dbReference>
<sequence length="329" mass="35600">MRIRTHDQRSRGGADGTAARTRGSTLGPPDVRSFPRVAPVSVHVASHVRLHGVQTGWVAIKRAHVRLPRPAALRLPAIMADPRWAAPKPILSWVIEHPDGLILVDAGERAQANDLHAYTRGADPGTRAFITHNFRIYVHPDDELGATLRRLGYTVRDIRAVVQTHLHFDHAGGLVHVPHAPVLVGPAELAGRRAAPVGALRARWPRNFAPQPVTYTGRALPGFPHSAALTPAGDVAVVPTPGHSDGHQSVIVFGSDRAYLLGGNVTFDERQVRRRELAGIVQNVAVSRQSVDAVRRFVSAQPTVYLPSHDPEALARLAAQQVTTLELSA</sequence>
<dbReference type="GO" id="GO:0046872">
    <property type="term" value="F:metal ion binding"/>
    <property type="evidence" value="ECO:0007669"/>
    <property type="project" value="UniProtKB-KW"/>
</dbReference>
<dbReference type="InterPro" id="IPR001279">
    <property type="entry name" value="Metallo-B-lactamas"/>
</dbReference>
<evidence type="ECO:0000256" key="4">
    <source>
        <dbReference type="ARBA" id="ARBA00022801"/>
    </source>
</evidence>
<evidence type="ECO:0000256" key="6">
    <source>
        <dbReference type="SAM" id="MobiDB-lite"/>
    </source>
</evidence>
<comment type="caution">
    <text evidence="8">The sequence shown here is derived from an EMBL/GenBank/DDBJ whole genome shotgun (WGS) entry which is preliminary data.</text>
</comment>
<evidence type="ECO:0000256" key="5">
    <source>
        <dbReference type="ARBA" id="ARBA00022833"/>
    </source>
</evidence>
<dbReference type="PANTHER" id="PTHR42978">
    <property type="entry name" value="QUORUM-QUENCHING LACTONASE YTNP-RELATED-RELATED"/>
    <property type="match status" value="1"/>
</dbReference>
<reference evidence="8 9" key="1">
    <citation type="submission" date="2020-08" db="EMBL/GenBank/DDBJ databases">
        <title>Genomic Encyclopedia of Type Strains, Phase IV (KMG-IV): sequencing the most valuable type-strain genomes for metagenomic binning, comparative biology and taxonomic classification.</title>
        <authorList>
            <person name="Goeker M."/>
        </authorList>
    </citation>
    <scope>NUCLEOTIDE SEQUENCE [LARGE SCALE GENOMIC DNA]</scope>
    <source>
        <strain evidence="8 9">DSM 27521</strain>
    </source>
</reference>
<feature type="region of interest" description="Disordered" evidence="6">
    <location>
        <begin position="1"/>
        <end position="32"/>
    </location>
</feature>
<evidence type="ECO:0000313" key="9">
    <source>
        <dbReference type="Proteomes" id="UP000539473"/>
    </source>
</evidence>
<dbReference type="SMART" id="SM00849">
    <property type="entry name" value="Lactamase_B"/>
    <property type="match status" value="1"/>
</dbReference>
<dbReference type="SUPFAM" id="SSF56281">
    <property type="entry name" value="Metallo-hydrolase/oxidoreductase"/>
    <property type="match status" value="1"/>
</dbReference>
<evidence type="ECO:0000259" key="7">
    <source>
        <dbReference type="SMART" id="SM00849"/>
    </source>
</evidence>
<protein>
    <submittedName>
        <fullName evidence="8">Glyoxylase-like metal-dependent hydrolase (Beta-lactamase superfamily II)</fullName>
    </submittedName>
</protein>
<keyword evidence="5" id="KW-0862">Zinc</keyword>
<dbReference type="InterPro" id="IPR051013">
    <property type="entry name" value="MBL_superfamily_lactonases"/>
</dbReference>
<dbReference type="RefSeq" id="WP_184111781.1">
    <property type="nucleotide sequence ID" value="NZ_BNAJ01000005.1"/>
</dbReference>
<accession>A0A7W8KES0</accession>
<keyword evidence="4 8" id="KW-0378">Hydrolase</keyword>
<dbReference type="Proteomes" id="UP000539473">
    <property type="component" value="Unassembled WGS sequence"/>
</dbReference>
<comment type="cofactor">
    <cofactor evidence="1">
        <name>Zn(2+)</name>
        <dbReference type="ChEBI" id="CHEBI:29105"/>
    </cofactor>
</comment>
<keyword evidence="3" id="KW-0479">Metal-binding</keyword>
<evidence type="ECO:0000256" key="2">
    <source>
        <dbReference type="ARBA" id="ARBA00007749"/>
    </source>
</evidence>
<dbReference type="InterPro" id="IPR036866">
    <property type="entry name" value="RibonucZ/Hydroxyglut_hydro"/>
</dbReference>
<name>A0A7W8KES0_9DEIO</name>
<organism evidence="8 9">
    <name type="scientific">Deinococcus metalli</name>
    <dbReference type="NCBI Taxonomy" id="1141878"/>
    <lineage>
        <taxon>Bacteria</taxon>
        <taxon>Thermotogati</taxon>
        <taxon>Deinococcota</taxon>
        <taxon>Deinococci</taxon>
        <taxon>Deinococcales</taxon>
        <taxon>Deinococcaceae</taxon>
        <taxon>Deinococcus</taxon>
    </lineage>
</organism>
<gene>
    <name evidence="8" type="ORF">HNQ07_002260</name>
</gene>
<evidence type="ECO:0000256" key="3">
    <source>
        <dbReference type="ARBA" id="ARBA00022723"/>
    </source>
</evidence>
<proteinExistence type="inferred from homology"/>
<feature type="compositionally biased region" description="Basic and acidic residues" evidence="6">
    <location>
        <begin position="1"/>
        <end position="12"/>
    </location>
</feature>
<dbReference type="AlphaFoldDB" id="A0A7W8KES0"/>
<evidence type="ECO:0000256" key="1">
    <source>
        <dbReference type="ARBA" id="ARBA00001947"/>
    </source>
</evidence>
<dbReference type="Pfam" id="PF00753">
    <property type="entry name" value="Lactamase_B"/>
    <property type="match status" value="1"/>
</dbReference>
<comment type="similarity">
    <text evidence="2">Belongs to the metallo-beta-lactamase superfamily.</text>
</comment>
<feature type="compositionally biased region" description="Low complexity" evidence="6">
    <location>
        <begin position="16"/>
        <end position="25"/>
    </location>
</feature>
<dbReference type="CDD" id="cd07729">
    <property type="entry name" value="AHL_lactonase_MBL-fold"/>
    <property type="match status" value="1"/>
</dbReference>
<evidence type="ECO:0000313" key="8">
    <source>
        <dbReference type="EMBL" id="MBB5376796.1"/>
    </source>
</evidence>